<organism evidence="4 5">
    <name type="scientific">Planococcus glaciei</name>
    <dbReference type="NCBI Taxonomy" id="459472"/>
    <lineage>
        <taxon>Bacteria</taxon>
        <taxon>Bacillati</taxon>
        <taxon>Bacillota</taxon>
        <taxon>Bacilli</taxon>
        <taxon>Bacillales</taxon>
        <taxon>Caryophanaceae</taxon>
        <taxon>Planococcus</taxon>
    </lineage>
</organism>
<feature type="transmembrane region" description="Helical" evidence="1">
    <location>
        <begin position="41"/>
        <end position="63"/>
    </location>
</feature>
<sequence length="326" mass="35522">MSDLKKWLMTDIEDFPEAEVSSSEKKQMNKRLLGKKRKAPWLAKLALAAGIFLASAATAMIAFPSLASQIPVLQNIVSYFDGDELIFNHFSEMAQPIGLAKTSNGTTVAIEEAVYDGTSVTISFALKTEKDLGEFPNTSGLLEASGAGGSGSATVMEKVDDTTYAGMITMAPDFFFGPPSTLNLSWKPEAFEDMETGTRVAGDWAFEFKLKAIDSKKVSIGKEVSFEGGSYTLDKLKLTKLSTVMTLSKEKIDENHYMTEWQLKDDLGNIYPMQFGTGSESRQQFTFEALDPAASSVTIIPTITYVENVEDEGIPVDASSVSIEIK</sequence>
<evidence type="ECO:0000259" key="3">
    <source>
        <dbReference type="Pfam" id="PF18705"/>
    </source>
</evidence>
<name>A0A7H8QB22_9BACL</name>
<evidence type="ECO:0000256" key="1">
    <source>
        <dbReference type="SAM" id="Phobius"/>
    </source>
</evidence>
<dbReference type="Pfam" id="PF13786">
    <property type="entry name" value="DUF4179"/>
    <property type="match status" value="1"/>
</dbReference>
<dbReference type="InterPro" id="IPR025436">
    <property type="entry name" value="DUF4179"/>
</dbReference>
<gene>
    <name evidence="4" type="ORF">HF394_11405</name>
</gene>
<dbReference type="EMBL" id="CP051177">
    <property type="protein sequence ID" value="QKX51147.1"/>
    <property type="molecule type" value="Genomic_DNA"/>
</dbReference>
<dbReference type="RefSeq" id="WP_036804192.1">
    <property type="nucleotide sequence ID" value="NZ_CP051177.1"/>
</dbReference>
<dbReference type="InterPro" id="IPR040680">
    <property type="entry name" value="DUF5643"/>
</dbReference>
<keyword evidence="1" id="KW-0472">Membrane</keyword>
<proteinExistence type="predicted"/>
<keyword evidence="5" id="KW-1185">Reference proteome</keyword>
<dbReference type="AlphaFoldDB" id="A0A7H8QB22"/>
<dbReference type="Gene3D" id="2.60.40.1630">
    <property type="entry name" value="bacillus anthracis domain"/>
    <property type="match status" value="1"/>
</dbReference>
<reference evidence="4 5" key="1">
    <citation type="submission" date="2020-04" db="EMBL/GenBank/DDBJ databases">
        <authorList>
            <person name="Pajer P."/>
            <person name="Broz P."/>
        </authorList>
    </citation>
    <scope>NUCLEOTIDE SEQUENCE [LARGE SCALE GENOMIC DNA]</scope>
    <source>
        <strain evidence="5">NRL-ATB46093</strain>
    </source>
</reference>
<dbReference type="Pfam" id="PF18705">
    <property type="entry name" value="DUF5643"/>
    <property type="match status" value="1"/>
</dbReference>
<protein>
    <submittedName>
        <fullName evidence="4">DUF4179 domain-containing protein</fullName>
    </submittedName>
</protein>
<evidence type="ECO:0000313" key="5">
    <source>
        <dbReference type="Proteomes" id="UP000509222"/>
    </source>
</evidence>
<reference evidence="5" key="2">
    <citation type="submission" date="2020-06" db="EMBL/GenBank/DDBJ databases">
        <title>Isolation of Planomicrobium glaciei.</title>
        <authorList>
            <person name="Malisova L."/>
            <person name="Safrankova R."/>
            <person name="Jakubu V."/>
            <person name="Spanelova P."/>
        </authorList>
    </citation>
    <scope>NUCLEOTIDE SEQUENCE [LARGE SCALE GENOMIC DNA]</scope>
    <source>
        <strain evidence="5">NRL-ATB46093</strain>
    </source>
</reference>
<feature type="domain" description="DUF4179" evidence="2">
    <location>
        <begin position="38"/>
        <end position="127"/>
    </location>
</feature>
<keyword evidence="1" id="KW-1133">Transmembrane helix</keyword>
<accession>A0A7H8QB22</accession>
<dbReference type="Proteomes" id="UP000509222">
    <property type="component" value="Chromosome"/>
</dbReference>
<evidence type="ECO:0000259" key="2">
    <source>
        <dbReference type="Pfam" id="PF13786"/>
    </source>
</evidence>
<evidence type="ECO:0000313" key="4">
    <source>
        <dbReference type="EMBL" id="QKX51147.1"/>
    </source>
</evidence>
<dbReference type="Gene3D" id="2.60.40.1640">
    <property type="entry name" value="Conserved domain protein"/>
    <property type="match status" value="1"/>
</dbReference>
<feature type="domain" description="DUF5643" evidence="3">
    <location>
        <begin position="215"/>
        <end position="323"/>
    </location>
</feature>
<keyword evidence="1" id="KW-0812">Transmembrane</keyword>